<name>A0A250KP32_9GAMM</name>
<protein>
    <submittedName>
        <fullName evidence="1">Bacterial transcriptional activator domain protein</fullName>
    </submittedName>
</protein>
<dbReference type="EMBL" id="AP017928">
    <property type="protein sequence ID" value="BBA33443.1"/>
    <property type="molecule type" value="Genomic_DNA"/>
</dbReference>
<gene>
    <name evidence="1" type="ORF">sS8_1483</name>
</gene>
<dbReference type="KEGG" id="mmai:sS8_1483"/>
<evidence type="ECO:0000313" key="2">
    <source>
        <dbReference type="Proteomes" id="UP000266313"/>
    </source>
</evidence>
<dbReference type="AlphaFoldDB" id="A0A250KP32"/>
<keyword evidence="2" id="KW-1185">Reference proteome</keyword>
<accession>A0A250KP32</accession>
<sequence length="88" mass="10122">MRIIVLSHGEPSDAYVRLRANGLLALLSWDQLRLSLEETTAIVFQRRPELDRNLVESLHQQADGWVAGLVLLLEQRFDMHLVTNTRQS</sequence>
<dbReference type="Proteomes" id="UP000266313">
    <property type="component" value="Chromosome"/>
</dbReference>
<organism evidence="1 2">
    <name type="scientific">Methylocaldum marinum</name>
    <dbReference type="NCBI Taxonomy" id="1432792"/>
    <lineage>
        <taxon>Bacteria</taxon>
        <taxon>Pseudomonadati</taxon>
        <taxon>Pseudomonadota</taxon>
        <taxon>Gammaproteobacteria</taxon>
        <taxon>Methylococcales</taxon>
        <taxon>Methylococcaceae</taxon>
        <taxon>Methylocaldum</taxon>
    </lineage>
</organism>
<reference evidence="1 2" key="1">
    <citation type="submission" date="2016-12" db="EMBL/GenBank/DDBJ databases">
        <title>Genome sequencing of Methylocaldum marinum.</title>
        <authorList>
            <person name="Takeuchi M."/>
            <person name="Kamagata Y."/>
            <person name="Hiraoka S."/>
            <person name="Oshima K."/>
            <person name="Hattori M."/>
            <person name="Iwasaki W."/>
        </authorList>
    </citation>
    <scope>NUCLEOTIDE SEQUENCE [LARGE SCALE GENOMIC DNA]</scope>
    <source>
        <strain evidence="1 2">S8</strain>
    </source>
</reference>
<proteinExistence type="predicted"/>
<evidence type="ECO:0000313" key="1">
    <source>
        <dbReference type="EMBL" id="BBA33443.1"/>
    </source>
</evidence>